<name>A0ABV4YF56_9CYAN</name>
<dbReference type="Proteomes" id="UP001576776">
    <property type="component" value="Unassembled WGS sequence"/>
</dbReference>
<organism evidence="1 2">
    <name type="scientific">Floridaenema fluviatile BLCC-F154</name>
    <dbReference type="NCBI Taxonomy" id="3153640"/>
    <lineage>
        <taxon>Bacteria</taxon>
        <taxon>Bacillati</taxon>
        <taxon>Cyanobacteriota</taxon>
        <taxon>Cyanophyceae</taxon>
        <taxon>Oscillatoriophycideae</taxon>
        <taxon>Aerosakkonematales</taxon>
        <taxon>Aerosakkonemataceae</taxon>
        <taxon>Floridanema</taxon>
        <taxon>Floridanema fluviatile</taxon>
    </lineage>
</organism>
<comment type="caution">
    <text evidence="1">The sequence shown here is derived from an EMBL/GenBank/DDBJ whole genome shotgun (WGS) entry which is preliminary data.</text>
</comment>
<proteinExistence type="predicted"/>
<gene>
    <name evidence="1" type="ORF">ACE1B6_17995</name>
</gene>
<sequence length="90" mass="10180">MTKTEILQALKQLSNSERLTIATVALQMAREDWKTLTPAEKEQQLAISAQLAVLDYLEDEELTAFTALDGEDFYDYTDEDLANLDSHAKK</sequence>
<evidence type="ECO:0000313" key="2">
    <source>
        <dbReference type="Proteomes" id="UP001576776"/>
    </source>
</evidence>
<evidence type="ECO:0000313" key="1">
    <source>
        <dbReference type="EMBL" id="MFB2937141.1"/>
    </source>
</evidence>
<reference evidence="1 2" key="1">
    <citation type="submission" date="2024-09" db="EMBL/GenBank/DDBJ databases">
        <title>Floridaenema gen nov. (Aerosakkonemataceae, Aerosakkonematales ord. nov., Cyanobacteria) from benthic tropical and subtropical fresh waters, with the description of four new species.</title>
        <authorList>
            <person name="Moretto J.A."/>
            <person name="Berthold D.E."/>
            <person name="Lefler F.W."/>
            <person name="Huang I.-S."/>
            <person name="Laughinghouse H. IV."/>
        </authorList>
    </citation>
    <scope>NUCLEOTIDE SEQUENCE [LARGE SCALE GENOMIC DNA]</scope>
    <source>
        <strain evidence="1 2">BLCC-F154</strain>
    </source>
</reference>
<dbReference type="RefSeq" id="WP_413258634.1">
    <property type="nucleotide sequence ID" value="NZ_JBHFNS010000070.1"/>
</dbReference>
<protein>
    <submittedName>
        <fullName evidence="1">Uncharacterized protein</fullName>
    </submittedName>
</protein>
<keyword evidence="2" id="KW-1185">Reference proteome</keyword>
<dbReference type="EMBL" id="JBHFNS010000070">
    <property type="protein sequence ID" value="MFB2937141.1"/>
    <property type="molecule type" value="Genomic_DNA"/>
</dbReference>
<accession>A0ABV4YF56</accession>